<evidence type="ECO:0000256" key="2">
    <source>
        <dbReference type="ARBA" id="ARBA00022771"/>
    </source>
</evidence>
<accession>A0AAD5SVH8</accession>
<dbReference type="PROSITE" id="PS50157">
    <property type="entry name" value="ZINC_FINGER_C2H2_2"/>
    <property type="match status" value="1"/>
</dbReference>
<keyword evidence="3" id="KW-0862">Zinc</keyword>
<feature type="domain" description="C2H2-type" evidence="6">
    <location>
        <begin position="187"/>
        <end position="215"/>
    </location>
</feature>
<evidence type="ECO:0000259" key="6">
    <source>
        <dbReference type="PROSITE" id="PS50157"/>
    </source>
</evidence>
<dbReference type="InterPro" id="IPR013087">
    <property type="entry name" value="Znf_C2H2_type"/>
</dbReference>
<keyword evidence="8" id="KW-1185">Reference proteome</keyword>
<feature type="compositionally biased region" description="Low complexity" evidence="5">
    <location>
        <begin position="131"/>
        <end position="159"/>
    </location>
</feature>
<feature type="region of interest" description="Disordered" evidence="5">
    <location>
        <begin position="77"/>
        <end position="166"/>
    </location>
</feature>
<comment type="caution">
    <text evidence="7">The sequence shown here is derived from an EMBL/GenBank/DDBJ whole genome shotgun (WGS) entry which is preliminary data.</text>
</comment>
<evidence type="ECO:0000313" key="7">
    <source>
        <dbReference type="EMBL" id="KAJ3111802.1"/>
    </source>
</evidence>
<keyword evidence="1" id="KW-0479">Metal-binding</keyword>
<feature type="region of interest" description="Disordered" evidence="5">
    <location>
        <begin position="1"/>
        <end position="64"/>
    </location>
</feature>
<feature type="compositionally biased region" description="Low complexity" evidence="5">
    <location>
        <begin position="54"/>
        <end position="63"/>
    </location>
</feature>
<dbReference type="GO" id="GO:0000981">
    <property type="term" value="F:DNA-binding transcription factor activity, RNA polymerase II-specific"/>
    <property type="evidence" value="ECO:0007669"/>
    <property type="project" value="TreeGrafter"/>
</dbReference>
<evidence type="ECO:0000256" key="5">
    <source>
        <dbReference type="SAM" id="MobiDB-lite"/>
    </source>
</evidence>
<dbReference type="SMART" id="SM00355">
    <property type="entry name" value="ZnF_C2H2"/>
    <property type="match status" value="2"/>
</dbReference>
<dbReference type="Gene3D" id="3.30.160.60">
    <property type="entry name" value="Classic Zinc Finger"/>
    <property type="match status" value="2"/>
</dbReference>
<dbReference type="PANTHER" id="PTHR23235:SF120">
    <property type="entry name" value="KRUPPEL-LIKE FACTOR 15"/>
    <property type="match status" value="1"/>
</dbReference>
<evidence type="ECO:0000256" key="3">
    <source>
        <dbReference type="ARBA" id="ARBA00022833"/>
    </source>
</evidence>
<dbReference type="Proteomes" id="UP001211907">
    <property type="component" value="Unassembled WGS sequence"/>
</dbReference>
<organism evidence="7 8">
    <name type="scientific">Physocladia obscura</name>
    <dbReference type="NCBI Taxonomy" id="109957"/>
    <lineage>
        <taxon>Eukaryota</taxon>
        <taxon>Fungi</taxon>
        <taxon>Fungi incertae sedis</taxon>
        <taxon>Chytridiomycota</taxon>
        <taxon>Chytridiomycota incertae sedis</taxon>
        <taxon>Chytridiomycetes</taxon>
        <taxon>Chytridiales</taxon>
        <taxon>Chytriomycetaceae</taxon>
        <taxon>Physocladia</taxon>
    </lineage>
</organism>
<dbReference type="GO" id="GO:0008270">
    <property type="term" value="F:zinc ion binding"/>
    <property type="evidence" value="ECO:0007669"/>
    <property type="project" value="UniProtKB-KW"/>
</dbReference>
<dbReference type="SUPFAM" id="SSF57667">
    <property type="entry name" value="beta-beta-alpha zinc fingers"/>
    <property type="match status" value="1"/>
</dbReference>
<feature type="compositionally biased region" description="Polar residues" evidence="5">
    <location>
        <begin position="77"/>
        <end position="104"/>
    </location>
</feature>
<dbReference type="AlphaFoldDB" id="A0AAD5SVH8"/>
<reference evidence="7" key="1">
    <citation type="submission" date="2020-05" db="EMBL/GenBank/DDBJ databases">
        <title>Phylogenomic resolution of chytrid fungi.</title>
        <authorList>
            <person name="Stajich J.E."/>
            <person name="Amses K."/>
            <person name="Simmons R."/>
            <person name="Seto K."/>
            <person name="Myers J."/>
            <person name="Bonds A."/>
            <person name="Quandt C.A."/>
            <person name="Barry K."/>
            <person name="Liu P."/>
            <person name="Grigoriev I."/>
            <person name="Longcore J.E."/>
            <person name="James T.Y."/>
        </authorList>
    </citation>
    <scope>NUCLEOTIDE SEQUENCE</scope>
    <source>
        <strain evidence="7">JEL0513</strain>
    </source>
</reference>
<name>A0AAD5SVH8_9FUNG</name>
<protein>
    <recommendedName>
        <fullName evidence="6">C2H2-type domain-containing protein</fullName>
    </recommendedName>
</protein>
<gene>
    <name evidence="7" type="ORF">HK100_002550</name>
</gene>
<evidence type="ECO:0000313" key="8">
    <source>
        <dbReference type="Proteomes" id="UP001211907"/>
    </source>
</evidence>
<sequence length="248" mass="27320">MADYDTAVNDESPTPPLRPITSCASLATDVSDTPEPTKLPPAHLRFSLPKNDSSKSGASSSNSLHFVPSLSAHFARSNSGHENNIDKTSQQQQRHYINCNSNSPPERMRLAKRKLSLDEPSLKPLKRRDVSATPSAASSSSSSSSSSRSSSPVLSRPESPIAPLSQPSHVLGLQQHQQQPQNSNHQFQCHFCASVFMRNQDLTRHVASVHEKTRLFTCPGCPGTRFSRKDALKRHVRTFKCCPIDLIR</sequence>
<evidence type="ECO:0000256" key="4">
    <source>
        <dbReference type="PROSITE-ProRule" id="PRU00042"/>
    </source>
</evidence>
<proteinExistence type="predicted"/>
<dbReference type="PROSITE" id="PS00028">
    <property type="entry name" value="ZINC_FINGER_C2H2_1"/>
    <property type="match status" value="1"/>
</dbReference>
<dbReference type="Pfam" id="PF00096">
    <property type="entry name" value="zf-C2H2"/>
    <property type="match status" value="1"/>
</dbReference>
<feature type="compositionally biased region" description="Polar residues" evidence="5">
    <location>
        <begin position="22"/>
        <end position="31"/>
    </location>
</feature>
<dbReference type="EMBL" id="JADGJH010001596">
    <property type="protein sequence ID" value="KAJ3111802.1"/>
    <property type="molecule type" value="Genomic_DNA"/>
</dbReference>
<dbReference type="GO" id="GO:0000978">
    <property type="term" value="F:RNA polymerase II cis-regulatory region sequence-specific DNA binding"/>
    <property type="evidence" value="ECO:0007669"/>
    <property type="project" value="TreeGrafter"/>
</dbReference>
<dbReference type="InterPro" id="IPR036236">
    <property type="entry name" value="Znf_C2H2_sf"/>
</dbReference>
<dbReference type="PANTHER" id="PTHR23235">
    <property type="entry name" value="KRUEPPEL-LIKE TRANSCRIPTION FACTOR"/>
    <property type="match status" value="1"/>
</dbReference>
<keyword evidence="2 4" id="KW-0863">Zinc-finger</keyword>
<evidence type="ECO:0000256" key="1">
    <source>
        <dbReference type="ARBA" id="ARBA00022723"/>
    </source>
</evidence>